<dbReference type="Proteomes" id="UP000287144">
    <property type="component" value="Unassembled WGS sequence"/>
</dbReference>
<reference evidence="1 2" key="1">
    <citation type="submission" date="2017-06" db="EMBL/GenBank/DDBJ databases">
        <title>Comparative genomic analysis of Ambrosia Fusariam Clade fungi.</title>
        <authorList>
            <person name="Stajich J.E."/>
            <person name="Carrillo J."/>
            <person name="Kijimoto T."/>
            <person name="Eskalen A."/>
            <person name="O'Donnell K."/>
            <person name="Kasson M."/>
        </authorList>
    </citation>
    <scope>NUCLEOTIDE SEQUENCE [LARGE SCALE GENOMIC DNA]</scope>
    <source>
        <strain evidence="1 2">NRRL62579</strain>
    </source>
</reference>
<evidence type="ECO:0000313" key="2">
    <source>
        <dbReference type="Proteomes" id="UP000287144"/>
    </source>
</evidence>
<dbReference type="AlphaFoldDB" id="A0A428TG15"/>
<protein>
    <submittedName>
        <fullName evidence="1">Uncharacterized protein</fullName>
    </submittedName>
</protein>
<sequence>MKDQLLICLEIGMKVRARSICCARRVGESVLVFSSRSVRYIQIGERDGWQLIQGSGILTRMTSNLGREAGSCGLSEAVERERRRRMMEGSRDE</sequence>
<accession>A0A428TG15</accession>
<evidence type="ECO:0000313" key="1">
    <source>
        <dbReference type="EMBL" id="RSM00967.1"/>
    </source>
</evidence>
<keyword evidence="2" id="KW-1185">Reference proteome</keyword>
<organism evidence="1 2">
    <name type="scientific">Fusarium oligoseptatum</name>
    <dbReference type="NCBI Taxonomy" id="2604345"/>
    <lineage>
        <taxon>Eukaryota</taxon>
        <taxon>Fungi</taxon>
        <taxon>Dikarya</taxon>
        <taxon>Ascomycota</taxon>
        <taxon>Pezizomycotina</taxon>
        <taxon>Sordariomycetes</taxon>
        <taxon>Hypocreomycetidae</taxon>
        <taxon>Hypocreales</taxon>
        <taxon>Nectriaceae</taxon>
        <taxon>Fusarium</taxon>
        <taxon>Fusarium solani species complex</taxon>
    </lineage>
</organism>
<name>A0A428TG15_9HYPO</name>
<gene>
    <name evidence="1" type="ORF">CEP52_008801</name>
</gene>
<dbReference type="EMBL" id="NKCK01000088">
    <property type="protein sequence ID" value="RSM00967.1"/>
    <property type="molecule type" value="Genomic_DNA"/>
</dbReference>
<proteinExistence type="predicted"/>
<comment type="caution">
    <text evidence="1">The sequence shown here is derived from an EMBL/GenBank/DDBJ whole genome shotgun (WGS) entry which is preliminary data.</text>
</comment>